<feature type="compositionally biased region" description="Polar residues" evidence="1">
    <location>
        <begin position="193"/>
        <end position="205"/>
    </location>
</feature>
<dbReference type="RefSeq" id="WP_240269998.1">
    <property type="nucleotide sequence ID" value="NZ_JAKSXN010000036.1"/>
</dbReference>
<protein>
    <recommendedName>
        <fullName evidence="4">DUF4247 domain-containing protein</fullName>
    </recommendedName>
</protein>
<comment type="caution">
    <text evidence="2">The sequence shown here is derived from an EMBL/GenBank/DDBJ whole genome shotgun (WGS) entry which is preliminary data.</text>
</comment>
<reference evidence="3" key="1">
    <citation type="journal article" date="2019" name="Int. J. Syst. Evol. Microbiol.">
        <title>The Global Catalogue of Microorganisms (GCM) 10K type strain sequencing project: providing services to taxonomists for standard genome sequencing and annotation.</title>
        <authorList>
            <consortium name="The Broad Institute Genomics Platform"/>
            <consortium name="The Broad Institute Genome Sequencing Center for Infectious Disease"/>
            <person name="Wu L."/>
            <person name="Ma J."/>
        </authorList>
    </citation>
    <scope>NUCLEOTIDE SEQUENCE [LARGE SCALE GENOMIC DNA]</scope>
    <source>
        <strain evidence="3">CCUG 48216</strain>
    </source>
</reference>
<feature type="region of interest" description="Disordered" evidence="1">
    <location>
        <begin position="1"/>
        <end position="21"/>
    </location>
</feature>
<evidence type="ECO:0008006" key="4">
    <source>
        <dbReference type="Google" id="ProtNLM"/>
    </source>
</evidence>
<dbReference type="Proteomes" id="UP001597211">
    <property type="component" value="Unassembled WGS sequence"/>
</dbReference>
<proteinExistence type="predicted"/>
<sequence length="250" mass="25706">MAKEEEATRTDTAAAQDATAKEPFASKFFTPEGKPIRVLSTSLGIALLANAFLIPGAGATASGSGTSANEPKLVAWSTEEVKQYFDKNVDWNIPLPLEEEEEGAGAASGSDGSGGSGGTTVINNYGGYNSGFGWDDMLLYHLLFNNGASYSSGRWYDSHRGYYAGSSTPYKPKSYSSETFQNKSMAGSVVRPKTSTSSTGSIVRRSTSSKAGGIGGKSSSLGSSSSSSGSSKSSFSGSRSSGTSKGSFGG</sequence>
<evidence type="ECO:0000313" key="2">
    <source>
        <dbReference type="EMBL" id="MFD1182849.1"/>
    </source>
</evidence>
<feature type="compositionally biased region" description="Low complexity" evidence="1">
    <location>
        <begin position="10"/>
        <end position="21"/>
    </location>
</feature>
<feature type="compositionally biased region" description="Low complexity" evidence="1">
    <location>
        <begin position="206"/>
        <end position="250"/>
    </location>
</feature>
<feature type="region of interest" description="Disordered" evidence="1">
    <location>
        <begin position="186"/>
        <end position="250"/>
    </location>
</feature>
<evidence type="ECO:0000256" key="1">
    <source>
        <dbReference type="SAM" id="MobiDB-lite"/>
    </source>
</evidence>
<evidence type="ECO:0000313" key="3">
    <source>
        <dbReference type="Proteomes" id="UP001597211"/>
    </source>
</evidence>
<keyword evidence="3" id="KW-1185">Reference proteome</keyword>
<organism evidence="2 3">
    <name type="scientific">Paenibacillus timonensis</name>
    <dbReference type="NCBI Taxonomy" id="225915"/>
    <lineage>
        <taxon>Bacteria</taxon>
        <taxon>Bacillati</taxon>
        <taxon>Bacillota</taxon>
        <taxon>Bacilli</taxon>
        <taxon>Bacillales</taxon>
        <taxon>Paenibacillaceae</taxon>
        <taxon>Paenibacillus</taxon>
    </lineage>
</organism>
<dbReference type="EMBL" id="JBHTKZ010000032">
    <property type="protein sequence ID" value="MFD1182849.1"/>
    <property type="molecule type" value="Genomic_DNA"/>
</dbReference>
<name>A0ABW3SE14_9BACL</name>
<accession>A0ABW3SE14</accession>
<gene>
    <name evidence="2" type="ORF">ACFQ2Z_15925</name>
</gene>